<dbReference type="InterPro" id="IPR004155">
    <property type="entry name" value="PBS_lyase_HEAT"/>
</dbReference>
<comment type="caution">
    <text evidence="2">The sequence shown here is derived from an EMBL/GenBank/DDBJ whole genome shotgun (WGS) entry which is preliminary data.</text>
</comment>
<evidence type="ECO:0000313" key="2">
    <source>
        <dbReference type="EMBL" id="GIJ44017.1"/>
    </source>
</evidence>
<reference evidence="2" key="1">
    <citation type="submission" date="2021-01" db="EMBL/GenBank/DDBJ databases">
        <title>Whole genome shotgun sequence of Virgisporangium aliadipatigenens NBRC 105644.</title>
        <authorList>
            <person name="Komaki H."/>
            <person name="Tamura T."/>
        </authorList>
    </citation>
    <scope>NUCLEOTIDE SEQUENCE</scope>
    <source>
        <strain evidence="2">NBRC 105644</strain>
    </source>
</reference>
<dbReference type="InterPro" id="IPR016024">
    <property type="entry name" value="ARM-type_fold"/>
</dbReference>
<dbReference type="InterPro" id="IPR000357">
    <property type="entry name" value="HEAT"/>
</dbReference>
<dbReference type="GO" id="GO:0016491">
    <property type="term" value="F:oxidoreductase activity"/>
    <property type="evidence" value="ECO:0007669"/>
    <property type="project" value="TreeGrafter"/>
</dbReference>
<dbReference type="InterPro" id="IPR011989">
    <property type="entry name" value="ARM-like"/>
</dbReference>
<name>A0A8J3YGW1_9ACTN</name>
<dbReference type="Proteomes" id="UP000619260">
    <property type="component" value="Unassembled WGS sequence"/>
</dbReference>
<organism evidence="2 3">
    <name type="scientific">Virgisporangium aliadipatigenens</name>
    <dbReference type="NCBI Taxonomy" id="741659"/>
    <lineage>
        <taxon>Bacteria</taxon>
        <taxon>Bacillati</taxon>
        <taxon>Actinomycetota</taxon>
        <taxon>Actinomycetes</taxon>
        <taxon>Micromonosporales</taxon>
        <taxon>Micromonosporaceae</taxon>
        <taxon>Virgisporangium</taxon>
    </lineage>
</organism>
<accession>A0A8J3YGW1</accession>
<protein>
    <recommendedName>
        <fullName evidence="4">HEAT repeat domain-containing protein</fullName>
    </recommendedName>
</protein>
<evidence type="ECO:0000313" key="3">
    <source>
        <dbReference type="Proteomes" id="UP000619260"/>
    </source>
</evidence>
<sequence length="391" mass="40687">MPHSGAALESVIEHGAQQGALDYEEIAPTVEALVDSGDLTLVPRLHEALERFLDDGNFYGRDIIAGLLAGIAGVAALPALLLAADRDLGDDQDGLQSDIDGLLAEDPAAARRIVLDLVRADAPHRRRVGLLALGAVAEPGDAALLAEAAGHTDPEIRLMAVETVVDPARDDRAFGIVRAALHDADEHVATAAINRLAATGRPAAVAALAAATTHDDPRMRARTAYALGRLGDPSATPALLALLHDADRHVRDQARDALGGIGAPAAVDALLAEATGDDPYRRAQAAKALAKAADTDPRAAPHLTRLARDPDPTVRAATLSGLATVADGSSRWAGPVTELADDPDPAVRQRVAFVVGHLAPEEAETLLRRLAEDPVATVRQAAAGRLNRMAR</sequence>
<dbReference type="SMART" id="SM00567">
    <property type="entry name" value="EZ_HEAT"/>
    <property type="match status" value="5"/>
</dbReference>
<dbReference type="Gene3D" id="1.25.10.10">
    <property type="entry name" value="Leucine-rich Repeat Variant"/>
    <property type="match status" value="2"/>
</dbReference>
<dbReference type="SUPFAM" id="SSF48371">
    <property type="entry name" value="ARM repeat"/>
    <property type="match status" value="1"/>
</dbReference>
<proteinExistence type="predicted"/>
<evidence type="ECO:0000256" key="1">
    <source>
        <dbReference type="ARBA" id="ARBA00022737"/>
    </source>
</evidence>
<dbReference type="EMBL" id="BOPF01000003">
    <property type="protein sequence ID" value="GIJ44017.1"/>
    <property type="molecule type" value="Genomic_DNA"/>
</dbReference>
<dbReference type="AlphaFoldDB" id="A0A8J3YGW1"/>
<dbReference type="RefSeq" id="WP_203897607.1">
    <property type="nucleotide sequence ID" value="NZ_BOPF01000003.1"/>
</dbReference>
<gene>
    <name evidence="2" type="ORF">Val02_09030</name>
</gene>
<dbReference type="Pfam" id="PF13646">
    <property type="entry name" value="HEAT_2"/>
    <property type="match status" value="2"/>
</dbReference>
<keyword evidence="3" id="KW-1185">Reference proteome</keyword>
<dbReference type="PANTHER" id="PTHR12697:SF5">
    <property type="entry name" value="DEOXYHYPUSINE HYDROXYLASE"/>
    <property type="match status" value="1"/>
</dbReference>
<dbReference type="PANTHER" id="PTHR12697">
    <property type="entry name" value="PBS LYASE HEAT-LIKE PROTEIN"/>
    <property type="match status" value="1"/>
</dbReference>
<evidence type="ECO:0008006" key="4">
    <source>
        <dbReference type="Google" id="ProtNLM"/>
    </source>
</evidence>
<dbReference type="Pfam" id="PF02985">
    <property type="entry name" value="HEAT"/>
    <property type="match status" value="1"/>
</dbReference>
<keyword evidence="1" id="KW-0677">Repeat</keyword>